<proteinExistence type="predicted"/>
<dbReference type="PANTHER" id="PTHR20854:SF4">
    <property type="entry name" value="INOSITOL-1-MONOPHOSPHATASE-RELATED"/>
    <property type="match status" value="1"/>
</dbReference>
<dbReference type="Gene3D" id="3.40.190.80">
    <property type="match status" value="1"/>
</dbReference>
<dbReference type="Proteomes" id="UP001179280">
    <property type="component" value="Unassembled WGS sequence"/>
</dbReference>
<dbReference type="EC" id="3.1.3.25" evidence="1"/>
<dbReference type="Gene3D" id="3.30.540.10">
    <property type="entry name" value="Fructose-1,6-Bisphosphatase, subunit A, domain 1"/>
    <property type="match status" value="1"/>
</dbReference>
<dbReference type="Pfam" id="PF00459">
    <property type="entry name" value="Inositol_P"/>
    <property type="match status" value="1"/>
</dbReference>
<keyword evidence="2" id="KW-1185">Reference proteome</keyword>
<reference evidence="1" key="1">
    <citation type="submission" date="2021-01" db="EMBL/GenBank/DDBJ databases">
        <title>Genomic Encyclopedia of Type Strains, Phase IV (KMG-IV): sequencing the most valuable type-strain genomes for metagenomic binning, comparative biology and taxonomic classification.</title>
        <authorList>
            <person name="Goeker M."/>
        </authorList>
    </citation>
    <scope>NUCLEOTIDE SEQUENCE</scope>
    <source>
        <strain evidence="1">DSM 21943</strain>
    </source>
</reference>
<comment type="caution">
    <text evidence="1">The sequence shown here is derived from an EMBL/GenBank/DDBJ whole genome shotgun (WGS) entry which is preliminary data.</text>
</comment>
<gene>
    <name evidence="1" type="ORF">JOC54_002369</name>
</gene>
<keyword evidence="1" id="KW-0378">Hydrolase</keyword>
<evidence type="ECO:0000313" key="1">
    <source>
        <dbReference type="EMBL" id="MBM7839099.1"/>
    </source>
</evidence>
<dbReference type="PANTHER" id="PTHR20854">
    <property type="entry name" value="INOSITOL MONOPHOSPHATASE"/>
    <property type="match status" value="1"/>
</dbReference>
<name>A0ABS2SUD9_9BACI</name>
<dbReference type="PRINTS" id="PR00377">
    <property type="entry name" value="IMPHPHTASES"/>
</dbReference>
<protein>
    <submittedName>
        <fullName evidence="1">Myo-inositol-1(Or 4)-monophosphatase</fullName>
        <ecNumber evidence="1">3.1.3.25</ecNumber>
    </submittedName>
</protein>
<accession>A0ABS2SUD9</accession>
<evidence type="ECO:0000313" key="2">
    <source>
        <dbReference type="Proteomes" id="UP001179280"/>
    </source>
</evidence>
<sequence>MFPRQQFVSKLITEVNSTISKTNKAKFTTIQSKVYTFIQRSVTDTYPSDILCFPHQEVTSNAIHPPWLISLNPYHYDSKASYVLSILIVKDRLPVHGWVFDNLSSNLLHAEKGGGAYVNGKRIFRDELMSLREAEMRIHSSFLRKSQPQNPAYQRVRQTELPTSLEICGVAEGNTDIFLSINQTPYEFAAASLIAKEAGVEVMTLEGEELSWSKSSSIWCGMV</sequence>
<dbReference type="SUPFAM" id="SSF56655">
    <property type="entry name" value="Carbohydrate phosphatase"/>
    <property type="match status" value="1"/>
</dbReference>
<dbReference type="EMBL" id="JAFBCV010000006">
    <property type="protein sequence ID" value="MBM7839099.1"/>
    <property type="molecule type" value="Genomic_DNA"/>
</dbReference>
<dbReference type="GO" id="GO:0052834">
    <property type="term" value="F:inositol monophosphate phosphatase activity"/>
    <property type="evidence" value="ECO:0007669"/>
    <property type="project" value="UniProtKB-EC"/>
</dbReference>
<organism evidence="1 2">
    <name type="scientific">Shouchella xiaoxiensis</name>
    <dbReference type="NCBI Taxonomy" id="766895"/>
    <lineage>
        <taxon>Bacteria</taxon>
        <taxon>Bacillati</taxon>
        <taxon>Bacillota</taxon>
        <taxon>Bacilli</taxon>
        <taxon>Bacillales</taxon>
        <taxon>Bacillaceae</taxon>
        <taxon>Shouchella</taxon>
    </lineage>
</organism>
<dbReference type="RefSeq" id="WP_204466425.1">
    <property type="nucleotide sequence ID" value="NZ_JAFBCV010000006.1"/>
</dbReference>
<dbReference type="InterPro" id="IPR000760">
    <property type="entry name" value="Inositol_monophosphatase-like"/>
</dbReference>